<dbReference type="AlphaFoldDB" id="A0A2A9MEM2"/>
<keyword evidence="3" id="KW-1185">Reference proteome</keyword>
<feature type="compositionally biased region" description="Low complexity" evidence="1">
    <location>
        <begin position="140"/>
        <end position="157"/>
    </location>
</feature>
<reference evidence="2 3" key="1">
    <citation type="submission" date="2017-09" db="EMBL/GenBank/DDBJ databases">
        <title>Genome sequencing of Besnoitia besnoiti strain Bb-Ger1.</title>
        <authorList>
            <person name="Schares G."/>
            <person name="Venepally P."/>
            <person name="Lorenzi H.A."/>
        </authorList>
    </citation>
    <scope>NUCLEOTIDE SEQUENCE [LARGE SCALE GENOMIC DNA]</scope>
    <source>
        <strain evidence="2 3">Bb-Ger1</strain>
    </source>
</reference>
<dbReference type="SMART" id="SM00855">
    <property type="entry name" value="PGAM"/>
    <property type="match status" value="1"/>
</dbReference>
<evidence type="ECO:0000313" key="2">
    <source>
        <dbReference type="EMBL" id="PFH33832.1"/>
    </source>
</evidence>
<dbReference type="Gene3D" id="3.40.50.1240">
    <property type="entry name" value="Phosphoglycerate mutase-like"/>
    <property type="match status" value="2"/>
</dbReference>
<organism evidence="2 3">
    <name type="scientific">Besnoitia besnoiti</name>
    <name type="common">Apicomplexan protozoan</name>
    <dbReference type="NCBI Taxonomy" id="94643"/>
    <lineage>
        <taxon>Eukaryota</taxon>
        <taxon>Sar</taxon>
        <taxon>Alveolata</taxon>
        <taxon>Apicomplexa</taxon>
        <taxon>Conoidasida</taxon>
        <taxon>Coccidia</taxon>
        <taxon>Eucoccidiorida</taxon>
        <taxon>Eimeriorina</taxon>
        <taxon>Sarcocystidae</taxon>
        <taxon>Besnoitia</taxon>
    </lineage>
</organism>
<dbReference type="Proteomes" id="UP000224006">
    <property type="component" value="Chromosome VII"/>
</dbReference>
<feature type="compositionally biased region" description="Basic and acidic residues" evidence="1">
    <location>
        <begin position="158"/>
        <end position="168"/>
    </location>
</feature>
<dbReference type="GO" id="GO:0005737">
    <property type="term" value="C:cytoplasm"/>
    <property type="evidence" value="ECO:0007669"/>
    <property type="project" value="TreeGrafter"/>
</dbReference>
<gene>
    <name evidence="2" type="ORF">BESB_080480</name>
</gene>
<protein>
    <submittedName>
        <fullName evidence="2">Phosphoglycerate mutase family protein</fullName>
    </submittedName>
</protein>
<evidence type="ECO:0000256" key="1">
    <source>
        <dbReference type="SAM" id="MobiDB-lite"/>
    </source>
</evidence>
<comment type="caution">
    <text evidence="2">The sequence shown here is derived from an EMBL/GenBank/DDBJ whole genome shotgun (WGS) entry which is preliminary data.</text>
</comment>
<dbReference type="InterPro" id="IPR013078">
    <property type="entry name" value="His_Pase_superF_clade-1"/>
</dbReference>
<dbReference type="RefSeq" id="XP_029217841.1">
    <property type="nucleotide sequence ID" value="XM_029366410.1"/>
</dbReference>
<dbReference type="InterPro" id="IPR050275">
    <property type="entry name" value="PGM_Phosphatase"/>
</dbReference>
<dbReference type="PANTHER" id="PTHR48100">
    <property type="entry name" value="BROAD-SPECIFICITY PHOSPHATASE YOR283W-RELATED"/>
    <property type="match status" value="1"/>
</dbReference>
<dbReference type="OrthoDB" id="438240at2759"/>
<dbReference type="InterPro" id="IPR029033">
    <property type="entry name" value="His_PPase_superfam"/>
</dbReference>
<dbReference type="GeneID" id="40312975"/>
<name>A0A2A9MEM2_BESBE</name>
<feature type="region of interest" description="Disordered" evidence="1">
    <location>
        <begin position="116"/>
        <end position="233"/>
    </location>
</feature>
<dbReference type="VEuPathDB" id="ToxoDB:BESB_080480"/>
<dbReference type="EMBL" id="NWUJ01000008">
    <property type="protein sequence ID" value="PFH33832.1"/>
    <property type="molecule type" value="Genomic_DNA"/>
</dbReference>
<sequence length="491" mass="52649">MKNFFRFSRGNSSGERVEAAEVSHNGSAATSVKSSSLRVIFVRHAESMNNELYQRLRENAVAGRLTANSSVEDLFEAQRDIDPGLSERGRQQALLLGEHFRDAYLSDCGVSLSPSFPPTATTASSSAASRSPPPLPVSPAPVAGAEQAEEACAASDALHAETRLRESAEATADSPACGGRPTAERDAEASEPTDNTEEELESRGDRAPEAARKEDAPSDGGARDSSGRVEARGGDRLVSVPRVEGVRVLVSPLLRTILTAMPLCERLNLRPADCVLNPETFEVGGLYRFCRVAEGETPVCMSYAGCTKKDYESRFGGRLTAPDCLEDGWYTPGRGKESFSEAKARANRVAESLWQMTESAEEEGLKVLIVVSHAHFLDLLMKALFAPKSPEDVSSVSPFFAHPGGAALGKPACRGGNEVTAAHTFLFSNTGVTSLRLSCVTESLAPLPEPSAALLKTQWLFSASSAAKSSRYIVVDWMNRVEHLDGQRGNL</sequence>
<dbReference type="GO" id="GO:0016791">
    <property type="term" value="F:phosphatase activity"/>
    <property type="evidence" value="ECO:0007669"/>
    <property type="project" value="TreeGrafter"/>
</dbReference>
<dbReference type="KEGG" id="bbes:BESB_080480"/>
<feature type="compositionally biased region" description="Low complexity" evidence="1">
    <location>
        <begin position="116"/>
        <end position="130"/>
    </location>
</feature>
<dbReference type="PANTHER" id="PTHR48100:SF56">
    <property type="entry name" value="PHOSPHATASE SPAC513.02-RELATED"/>
    <property type="match status" value="1"/>
</dbReference>
<evidence type="ECO:0000313" key="3">
    <source>
        <dbReference type="Proteomes" id="UP000224006"/>
    </source>
</evidence>
<feature type="compositionally biased region" description="Basic and acidic residues" evidence="1">
    <location>
        <begin position="201"/>
        <end position="233"/>
    </location>
</feature>
<dbReference type="SUPFAM" id="SSF53254">
    <property type="entry name" value="Phosphoglycerate mutase-like"/>
    <property type="match status" value="1"/>
</dbReference>
<proteinExistence type="predicted"/>
<feature type="compositionally biased region" description="Acidic residues" evidence="1">
    <location>
        <begin position="189"/>
        <end position="200"/>
    </location>
</feature>
<accession>A0A2A9MEM2</accession>